<evidence type="ECO:0000259" key="4">
    <source>
        <dbReference type="PROSITE" id="PS51000"/>
    </source>
</evidence>
<dbReference type="PROSITE" id="PS00894">
    <property type="entry name" value="HTH_DEOR_1"/>
    <property type="match status" value="1"/>
</dbReference>
<reference evidence="5 6" key="1">
    <citation type="submission" date="2016-05" db="EMBL/GenBank/DDBJ databases">
        <title>Paenibacillus oryzae. sp. nov., isolated from the rice root.</title>
        <authorList>
            <person name="Zhang J."/>
            <person name="Zhang X."/>
        </authorList>
    </citation>
    <scope>NUCLEOTIDE SEQUENCE [LARGE SCALE GENOMIC DNA]</scope>
    <source>
        <strain evidence="5 6">1DrF-4</strain>
    </source>
</reference>
<keyword evidence="2" id="KW-0238">DNA-binding</keyword>
<feature type="domain" description="HTH deoR-type" evidence="4">
    <location>
        <begin position="3"/>
        <end position="58"/>
    </location>
</feature>
<dbReference type="EMBL" id="LYPA01000032">
    <property type="protein sequence ID" value="OBR67695.1"/>
    <property type="molecule type" value="Genomic_DNA"/>
</dbReference>
<dbReference type="InterPro" id="IPR036390">
    <property type="entry name" value="WH_DNA-bd_sf"/>
</dbReference>
<dbReference type="InterPro" id="IPR014036">
    <property type="entry name" value="DeoR-like_C"/>
</dbReference>
<gene>
    <name evidence="5" type="ORF">A7K91_22640</name>
</gene>
<evidence type="ECO:0000256" key="2">
    <source>
        <dbReference type="ARBA" id="ARBA00023125"/>
    </source>
</evidence>
<comment type="caution">
    <text evidence="5">The sequence shown here is derived from an EMBL/GenBank/DDBJ whole genome shotgun (WGS) entry which is preliminary data.</text>
</comment>
<dbReference type="PANTHER" id="PTHR30363:SF44">
    <property type="entry name" value="AGA OPERON TRANSCRIPTIONAL REPRESSOR-RELATED"/>
    <property type="match status" value="1"/>
</dbReference>
<evidence type="ECO:0000256" key="1">
    <source>
        <dbReference type="ARBA" id="ARBA00023015"/>
    </source>
</evidence>
<protein>
    <submittedName>
        <fullName evidence="5">DeoR family transcriptional regulator</fullName>
    </submittedName>
</protein>
<dbReference type="GO" id="GO:0003677">
    <property type="term" value="F:DNA binding"/>
    <property type="evidence" value="ECO:0007669"/>
    <property type="project" value="UniProtKB-KW"/>
</dbReference>
<dbReference type="SMART" id="SM01134">
    <property type="entry name" value="DeoRC"/>
    <property type="match status" value="1"/>
</dbReference>
<dbReference type="InterPro" id="IPR018356">
    <property type="entry name" value="Tscrpt_reg_HTH_DeoR_CS"/>
</dbReference>
<dbReference type="Pfam" id="PF00455">
    <property type="entry name" value="DeoRC"/>
    <property type="match status" value="1"/>
</dbReference>
<evidence type="ECO:0000256" key="3">
    <source>
        <dbReference type="ARBA" id="ARBA00023163"/>
    </source>
</evidence>
<dbReference type="Pfam" id="PF08220">
    <property type="entry name" value="HTH_DeoR"/>
    <property type="match status" value="1"/>
</dbReference>
<proteinExistence type="predicted"/>
<accession>A0A1A5YQL6</accession>
<evidence type="ECO:0000313" key="5">
    <source>
        <dbReference type="EMBL" id="OBR67695.1"/>
    </source>
</evidence>
<dbReference type="InterPro" id="IPR037171">
    <property type="entry name" value="NagB/RpiA_transferase-like"/>
</dbReference>
<evidence type="ECO:0000313" key="6">
    <source>
        <dbReference type="Proteomes" id="UP000092024"/>
    </source>
</evidence>
<dbReference type="SUPFAM" id="SSF100950">
    <property type="entry name" value="NagB/RpiA/CoA transferase-like"/>
    <property type="match status" value="1"/>
</dbReference>
<dbReference type="PANTHER" id="PTHR30363">
    <property type="entry name" value="HTH-TYPE TRANSCRIPTIONAL REGULATOR SRLR-RELATED"/>
    <property type="match status" value="1"/>
</dbReference>
<keyword evidence="1" id="KW-0805">Transcription regulation</keyword>
<sequence length="262" mass="28741">MFEEERKRKIAEYVHEKGRASVQELAGHYQVSDSTVRRDLKDLEEQGLLLRTHGGAVVVQQEDDNREPSFVEKEDRFQQQKLEIAKAALTFVRDGDTIMLDSGTTTYHLAKLLKSFQKLTVVTNSVMVAQELANEKNIELLLTGGTLRPETLAMVGPFAESTLASVRFDKLFLATNGFDEQNGLTTPNMLEAATKKRMIASAQNVILLADQSKFGKVSFARFGGAEDITTLITDSGTPKDKMRAFEDAGISVVLAGPGGAGQ</sequence>
<dbReference type="SMART" id="SM00420">
    <property type="entry name" value="HTH_DEOR"/>
    <property type="match status" value="1"/>
</dbReference>
<dbReference type="OrthoDB" id="9797223at2"/>
<keyword evidence="3" id="KW-0804">Transcription</keyword>
<dbReference type="PRINTS" id="PR00037">
    <property type="entry name" value="HTHLACR"/>
</dbReference>
<dbReference type="STRING" id="1844972.A7K91_22640"/>
<dbReference type="PROSITE" id="PS51000">
    <property type="entry name" value="HTH_DEOR_2"/>
    <property type="match status" value="1"/>
</dbReference>
<dbReference type="InterPro" id="IPR036388">
    <property type="entry name" value="WH-like_DNA-bd_sf"/>
</dbReference>
<dbReference type="GO" id="GO:0003700">
    <property type="term" value="F:DNA-binding transcription factor activity"/>
    <property type="evidence" value="ECO:0007669"/>
    <property type="project" value="InterPro"/>
</dbReference>
<dbReference type="Gene3D" id="1.10.10.10">
    <property type="entry name" value="Winged helix-like DNA-binding domain superfamily/Winged helix DNA-binding domain"/>
    <property type="match status" value="1"/>
</dbReference>
<keyword evidence="6" id="KW-1185">Reference proteome</keyword>
<dbReference type="InterPro" id="IPR001034">
    <property type="entry name" value="DeoR_HTH"/>
</dbReference>
<dbReference type="InterPro" id="IPR050313">
    <property type="entry name" value="Carb_Metab_HTH_regulators"/>
</dbReference>
<dbReference type="Gene3D" id="3.40.50.1360">
    <property type="match status" value="1"/>
</dbReference>
<dbReference type="Proteomes" id="UP000092024">
    <property type="component" value="Unassembled WGS sequence"/>
</dbReference>
<dbReference type="AlphaFoldDB" id="A0A1A5YQL6"/>
<dbReference type="SUPFAM" id="SSF46785">
    <property type="entry name" value="Winged helix' DNA-binding domain"/>
    <property type="match status" value="1"/>
</dbReference>
<name>A0A1A5YQL6_9BACL</name>
<organism evidence="5 6">
    <name type="scientific">Paenibacillus oryzae</name>
    <dbReference type="NCBI Taxonomy" id="1844972"/>
    <lineage>
        <taxon>Bacteria</taxon>
        <taxon>Bacillati</taxon>
        <taxon>Bacillota</taxon>
        <taxon>Bacilli</taxon>
        <taxon>Bacillales</taxon>
        <taxon>Paenibacillaceae</taxon>
        <taxon>Paenibacillus</taxon>
    </lineage>
</organism>